<organism evidence="3 4">
    <name type="scientific">Rubrivivax rivuli</name>
    <dbReference type="NCBI Taxonomy" id="1862385"/>
    <lineage>
        <taxon>Bacteria</taxon>
        <taxon>Pseudomonadati</taxon>
        <taxon>Pseudomonadota</taxon>
        <taxon>Betaproteobacteria</taxon>
        <taxon>Burkholderiales</taxon>
        <taxon>Sphaerotilaceae</taxon>
        <taxon>Rubrivivax</taxon>
    </lineage>
</organism>
<sequence>MARILVVGGSLGGLMAANLLLRAGHDVTVLERSPRSLQGRGAGIVTHEGLRQTLRAAGAVVDETLGVPVAERVVLGPEGQALCRWAHPQILTSWGRLYTLLNEALPAERHRLGAAVDSVTALKDSVQVQLAGGEVLQADLLIAADGIRSTVRQQWLPEVKPLYAGYVAWRGVCDEAVLSRHTRETLFPHFGFGLPAGEQMIGYPVAGDHGAQGNSTAVGQRRWNFVWYRPAPTPAELQALLTDADGVHHAEGIPPQLVSRRHIAAMRQAAREKLAPQFAEIVEKTAQPFLQPIYDLVSPQLAHGRIALMGDAAFVARPHVGMGVAKAGDDAAALAACIALHGATPEALQRYEAERHASAAAVVQRARLLGAPLALPPGSAPPYRDPRGPMQQTAIDPALFETYPPEALAA</sequence>
<dbReference type="Pfam" id="PF22607">
    <property type="entry name" value="FAD_binding-like"/>
    <property type="match status" value="1"/>
</dbReference>
<dbReference type="Gene3D" id="3.30.9.60">
    <property type="match status" value="1"/>
</dbReference>
<dbReference type="InterPro" id="IPR036188">
    <property type="entry name" value="FAD/NAD-bd_sf"/>
</dbReference>
<dbReference type="RefSeq" id="WP_128227301.1">
    <property type="nucleotide sequence ID" value="NZ_SACR01000001.1"/>
</dbReference>
<dbReference type="PANTHER" id="PTHR47469:SF2">
    <property type="entry name" value="OS06G0597600 PROTEIN"/>
    <property type="match status" value="1"/>
</dbReference>
<accession>A0A437RSD6</accession>
<protein>
    <submittedName>
        <fullName evidence="3">FAD-dependent oxidoreductase</fullName>
    </submittedName>
</protein>
<dbReference type="InterPro" id="IPR002938">
    <property type="entry name" value="FAD-bd"/>
</dbReference>
<proteinExistence type="predicted"/>
<dbReference type="PRINTS" id="PR00420">
    <property type="entry name" value="RNGMNOXGNASE"/>
</dbReference>
<reference evidence="3 4" key="1">
    <citation type="submission" date="2019-01" db="EMBL/GenBank/DDBJ databases">
        <authorList>
            <person name="Chen W.-M."/>
        </authorList>
    </citation>
    <scope>NUCLEOTIDE SEQUENCE [LARGE SCALE GENOMIC DNA]</scope>
    <source>
        <strain evidence="3 4">KYPY4</strain>
    </source>
</reference>
<dbReference type="AlphaFoldDB" id="A0A437RSD6"/>
<dbReference type="GO" id="GO:0071949">
    <property type="term" value="F:FAD binding"/>
    <property type="evidence" value="ECO:0007669"/>
    <property type="project" value="InterPro"/>
</dbReference>
<evidence type="ECO:0000313" key="4">
    <source>
        <dbReference type="Proteomes" id="UP000285575"/>
    </source>
</evidence>
<feature type="domain" description="FAD-binding" evidence="1">
    <location>
        <begin position="3"/>
        <end position="154"/>
    </location>
</feature>
<evidence type="ECO:0000313" key="3">
    <source>
        <dbReference type="EMBL" id="RVU49669.1"/>
    </source>
</evidence>
<evidence type="ECO:0000259" key="2">
    <source>
        <dbReference type="Pfam" id="PF22607"/>
    </source>
</evidence>
<dbReference type="Proteomes" id="UP000285575">
    <property type="component" value="Unassembled WGS sequence"/>
</dbReference>
<dbReference type="Pfam" id="PF01494">
    <property type="entry name" value="FAD_binding_3"/>
    <property type="match status" value="1"/>
</dbReference>
<dbReference type="NCBIfam" id="NF005566">
    <property type="entry name" value="PRK07236.1"/>
    <property type="match status" value="1"/>
</dbReference>
<feature type="domain" description="2,6-dihydroxypyridine 3-monooxygenase substrate binding" evidence="2">
    <location>
        <begin position="163"/>
        <end position="295"/>
    </location>
</feature>
<dbReference type="PANTHER" id="PTHR47469">
    <property type="entry name" value="MONOOXYGENASE-LIKE"/>
    <property type="match status" value="1"/>
</dbReference>
<evidence type="ECO:0000259" key="1">
    <source>
        <dbReference type="Pfam" id="PF01494"/>
    </source>
</evidence>
<name>A0A437RSD6_9BURK</name>
<dbReference type="InterPro" id="IPR053212">
    <property type="entry name" value="DHP_3-monooxygenase"/>
</dbReference>
<keyword evidence="4" id="KW-1185">Reference proteome</keyword>
<gene>
    <name evidence="3" type="ORF">EOE66_03685</name>
</gene>
<dbReference type="OrthoDB" id="8591538at2"/>
<dbReference type="Gene3D" id="3.50.50.60">
    <property type="entry name" value="FAD/NAD(P)-binding domain"/>
    <property type="match status" value="2"/>
</dbReference>
<comment type="caution">
    <text evidence="3">The sequence shown here is derived from an EMBL/GenBank/DDBJ whole genome shotgun (WGS) entry which is preliminary data.</text>
</comment>
<dbReference type="InterPro" id="IPR054707">
    <property type="entry name" value="DhpH_subs-bd"/>
</dbReference>
<dbReference type="SUPFAM" id="SSF51905">
    <property type="entry name" value="FAD/NAD(P)-binding domain"/>
    <property type="match status" value="1"/>
</dbReference>
<dbReference type="SUPFAM" id="SSF54373">
    <property type="entry name" value="FAD-linked reductases, C-terminal domain"/>
    <property type="match status" value="1"/>
</dbReference>
<dbReference type="EMBL" id="SACR01000001">
    <property type="protein sequence ID" value="RVU49669.1"/>
    <property type="molecule type" value="Genomic_DNA"/>
</dbReference>